<gene>
    <name evidence="11" type="ORF">BJ987_000885</name>
</gene>
<dbReference type="InterPro" id="IPR029020">
    <property type="entry name" value="Ammonium/urea_transptr"/>
</dbReference>
<feature type="transmembrane region" description="Helical" evidence="9">
    <location>
        <begin position="314"/>
        <end position="337"/>
    </location>
</feature>
<feature type="transmembrane region" description="Helical" evidence="9">
    <location>
        <begin position="197"/>
        <end position="216"/>
    </location>
</feature>
<feature type="transmembrane region" description="Helical" evidence="9">
    <location>
        <begin position="357"/>
        <end position="378"/>
    </location>
</feature>
<feature type="transmembrane region" description="Helical" evidence="9">
    <location>
        <begin position="126"/>
        <end position="148"/>
    </location>
</feature>
<evidence type="ECO:0000256" key="7">
    <source>
        <dbReference type="ARBA" id="ARBA00023177"/>
    </source>
</evidence>
<feature type="domain" description="Ammonium transporter AmtB-like" evidence="10">
    <location>
        <begin position="10"/>
        <end position="405"/>
    </location>
</feature>
<reference evidence="11 12" key="1">
    <citation type="submission" date="2021-03" db="EMBL/GenBank/DDBJ databases">
        <title>Sequencing the genomes of 1000 actinobacteria strains.</title>
        <authorList>
            <person name="Klenk H.-P."/>
        </authorList>
    </citation>
    <scope>NUCLEOTIDE SEQUENCE [LARGE SCALE GENOMIC DNA]</scope>
    <source>
        <strain evidence="11 12">DSM 45516</strain>
    </source>
</reference>
<comment type="caution">
    <text evidence="11">The sequence shown here is derived from an EMBL/GenBank/DDBJ whole genome shotgun (WGS) entry which is preliminary data.</text>
</comment>
<keyword evidence="3 9" id="KW-0813">Transport</keyword>
<comment type="similarity">
    <text evidence="2 9">Belongs to the ammonia transporter channel (TC 1.A.11.2) family.</text>
</comment>
<feature type="transmembrane region" description="Helical" evidence="9">
    <location>
        <begin position="259"/>
        <end position="276"/>
    </location>
</feature>
<dbReference type="Pfam" id="PF00909">
    <property type="entry name" value="Ammonium_transp"/>
    <property type="match status" value="1"/>
</dbReference>
<name>A0ABS4Q8G7_9NOCA</name>
<dbReference type="Gene3D" id="1.10.3430.10">
    <property type="entry name" value="Ammonium transporter AmtB like domains"/>
    <property type="match status" value="1"/>
</dbReference>
<feature type="transmembrane region" description="Helical" evidence="9">
    <location>
        <begin position="12"/>
        <end position="32"/>
    </location>
</feature>
<comment type="subcellular location">
    <subcellularLocation>
        <location evidence="9">Cell membrane</location>
        <topology evidence="9">Multi-pass membrane protein</topology>
    </subcellularLocation>
    <subcellularLocation>
        <location evidence="1">Membrane</location>
        <topology evidence="1">Multi-pass membrane protein</topology>
    </subcellularLocation>
</comment>
<feature type="transmembrane region" description="Helical" evidence="9">
    <location>
        <begin position="228"/>
        <end position="247"/>
    </location>
</feature>
<protein>
    <recommendedName>
        <fullName evidence="8 9">Ammonium transporter</fullName>
    </recommendedName>
</protein>
<dbReference type="InterPro" id="IPR018047">
    <property type="entry name" value="Ammonium_transpt_CS"/>
</dbReference>
<feature type="transmembrane region" description="Helical" evidence="9">
    <location>
        <begin position="98"/>
        <end position="119"/>
    </location>
</feature>
<dbReference type="Proteomes" id="UP001519325">
    <property type="component" value="Unassembled WGS sequence"/>
</dbReference>
<dbReference type="SUPFAM" id="SSF111352">
    <property type="entry name" value="Ammonium transporter"/>
    <property type="match status" value="1"/>
</dbReference>
<keyword evidence="7 9" id="KW-0924">Ammonia transport</keyword>
<evidence type="ECO:0000256" key="9">
    <source>
        <dbReference type="RuleBase" id="RU362002"/>
    </source>
</evidence>
<dbReference type="InterPro" id="IPR001905">
    <property type="entry name" value="Ammonium_transpt"/>
</dbReference>
<evidence type="ECO:0000256" key="5">
    <source>
        <dbReference type="ARBA" id="ARBA00022989"/>
    </source>
</evidence>
<keyword evidence="12" id="KW-1185">Reference proteome</keyword>
<dbReference type="PANTHER" id="PTHR43029">
    <property type="entry name" value="AMMONIUM TRANSPORTER MEP2"/>
    <property type="match status" value="1"/>
</dbReference>
<keyword evidence="6 9" id="KW-0472">Membrane</keyword>
<evidence type="ECO:0000256" key="4">
    <source>
        <dbReference type="ARBA" id="ARBA00022692"/>
    </source>
</evidence>
<evidence type="ECO:0000259" key="10">
    <source>
        <dbReference type="Pfam" id="PF00909"/>
    </source>
</evidence>
<evidence type="ECO:0000256" key="1">
    <source>
        <dbReference type="ARBA" id="ARBA00004141"/>
    </source>
</evidence>
<feature type="transmembrane region" description="Helical" evidence="9">
    <location>
        <begin position="160"/>
        <end position="185"/>
    </location>
</feature>
<accession>A0ABS4Q8G7</accession>
<dbReference type="PROSITE" id="PS01219">
    <property type="entry name" value="AMMONIUM_TRANSP"/>
    <property type="match status" value="1"/>
</dbReference>
<dbReference type="NCBIfam" id="TIGR00836">
    <property type="entry name" value="amt"/>
    <property type="match status" value="1"/>
</dbReference>
<sequence>MSSIDPAATAWLLISTALVLLMTPALAIFYGGMVRSTGVLNMLMMSFIAIPLVTVVWLLAGYTLAFGEDAGGGLIGNLDHFALAGIDPNTVKGSVPELLFVTFQLTFAILTAALVSGAIADRAKFAGWMVFVPLWTLAVYVPIAHWVWGPDGWLLKFGALDYAGGLVVEIASGASALALAIVLGPRIGFKVDAMRPHNLPFVLLGAGLLWFGWFGFNAGSALSANGTAAAVFLNTLVAGCLGMLGWLAVEQIRDGRPTTFGAASGVVAGLVAITPSCGSVNTLGAVVVGLVAGVACSFAVGWKFRAGYDDSLDVVGVHFVGGVVGTLLIGLLANQIMTGGVEGLLYGGGPAQLGKQLVGVLAVAAFAFTVSFALGKLIDKTIGFRIPQEDETSGIDFALHAETAYAEGVHGHTAGKSVFGNTH</sequence>
<evidence type="ECO:0000256" key="2">
    <source>
        <dbReference type="ARBA" id="ARBA00005887"/>
    </source>
</evidence>
<evidence type="ECO:0000256" key="3">
    <source>
        <dbReference type="ARBA" id="ARBA00022448"/>
    </source>
</evidence>
<keyword evidence="4 9" id="KW-0812">Transmembrane</keyword>
<dbReference type="RefSeq" id="WP_209884945.1">
    <property type="nucleotide sequence ID" value="NZ_JAGGMR010000001.1"/>
</dbReference>
<dbReference type="InterPro" id="IPR024041">
    <property type="entry name" value="NH4_transpt_AmtB-like_dom"/>
</dbReference>
<evidence type="ECO:0000256" key="8">
    <source>
        <dbReference type="ARBA" id="ARBA00050025"/>
    </source>
</evidence>
<proteinExistence type="inferred from homology"/>
<evidence type="ECO:0000256" key="6">
    <source>
        <dbReference type="ARBA" id="ARBA00023136"/>
    </source>
</evidence>
<organism evidence="11 12">
    <name type="scientific">Nocardia goodfellowii</name>
    <dbReference type="NCBI Taxonomy" id="882446"/>
    <lineage>
        <taxon>Bacteria</taxon>
        <taxon>Bacillati</taxon>
        <taxon>Actinomycetota</taxon>
        <taxon>Actinomycetes</taxon>
        <taxon>Mycobacteriales</taxon>
        <taxon>Nocardiaceae</taxon>
        <taxon>Nocardia</taxon>
    </lineage>
</organism>
<feature type="transmembrane region" description="Helical" evidence="9">
    <location>
        <begin position="282"/>
        <end position="302"/>
    </location>
</feature>
<dbReference type="PANTHER" id="PTHR43029:SF10">
    <property type="entry name" value="AMMONIUM TRANSPORTER MEP2"/>
    <property type="match status" value="1"/>
</dbReference>
<evidence type="ECO:0000313" key="12">
    <source>
        <dbReference type="Proteomes" id="UP001519325"/>
    </source>
</evidence>
<keyword evidence="5 9" id="KW-1133">Transmembrane helix</keyword>
<feature type="transmembrane region" description="Helical" evidence="9">
    <location>
        <begin position="39"/>
        <end position="60"/>
    </location>
</feature>
<evidence type="ECO:0000313" key="11">
    <source>
        <dbReference type="EMBL" id="MBP2187984.1"/>
    </source>
</evidence>
<dbReference type="EMBL" id="JAGGMR010000001">
    <property type="protein sequence ID" value="MBP2187984.1"/>
    <property type="molecule type" value="Genomic_DNA"/>
</dbReference>